<dbReference type="GeneTree" id="ENSGT00940000159613"/>
<dbReference type="InterPro" id="IPR027422">
    <property type="entry name" value="GGA1-3"/>
</dbReference>
<reference evidence="2" key="3">
    <citation type="submission" date="2025-09" db="UniProtKB">
        <authorList>
            <consortium name="Ensembl"/>
        </authorList>
    </citation>
    <scope>IDENTIFICATION</scope>
</reference>
<dbReference type="GO" id="GO:0031267">
    <property type="term" value="F:small GTPase binding"/>
    <property type="evidence" value="ECO:0007669"/>
    <property type="project" value="InterPro"/>
</dbReference>
<dbReference type="InterPro" id="IPR008942">
    <property type="entry name" value="ENTH_VHS"/>
</dbReference>
<organism evidence="2 3">
    <name type="scientific">Electrophorus electricus</name>
    <name type="common">Electric eel</name>
    <name type="synonym">Gymnotus electricus</name>
    <dbReference type="NCBI Taxonomy" id="8005"/>
    <lineage>
        <taxon>Eukaryota</taxon>
        <taxon>Metazoa</taxon>
        <taxon>Chordata</taxon>
        <taxon>Craniata</taxon>
        <taxon>Vertebrata</taxon>
        <taxon>Euteleostomi</taxon>
        <taxon>Actinopterygii</taxon>
        <taxon>Neopterygii</taxon>
        <taxon>Teleostei</taxon>
        <taxon>Ostariophysi</taxon>
        <taxon>Gymnotiformes</taxon>
        <taxon>Gymnotoidei</taxon>
        <taxon>Gymnotidae</taxon>
        <taxon>Electrophorus</taxon>
    </lineage>
</organism>
<dbReference type="GO" id="GO:0006886">
    <property type="term" value="P:intracellular protein transport"/>
    <property type="evidence" value="ECO:0007669"/>
    <property type="project" value="InterPro"/>
</dbReference>
<dbReference type="GO" id="GO:0034394">
    <property type="term" value="P:protein localization to cell surface"/>
    <property type="evidence" value="ECO:0007669"/>
    <property type="project" value="TreeGrafter"/>
</dbReference>
<dbReference type="GO" id="GO:0006893">
    <property type="term" value="P:Golgi to plasma membrane transport"/>
    <property type="evidence" value="ECO:0007669"/>
    <property type="project" value="TreeGrafter"/>
</dbReference>
<dbReference type="PROSITE" id="PS50179">
    <property type="entry name" value="VHS"/>
    <property type="match status" value="1"/>
</dbReference>
<evidence type="ECO:0000259" key="1">
    <source>
        <dbReference type="PROSITE" id="PS50179"/>
    </source>
</evidence>
<accession>A0AAY5F529</accession>
<reference evidence="2" key="2">
    <citation type="submission" date="2025-08" db="UniProtKB">
        <authorList>
            <consortium name="Ensembl"/>
        </authorList>
    </citation>
    <scope>IDENTIFICATION</scope>
</reference>
<dbReference type="InterPro" id="IPR002014">
    <property type="entry name" value="VHS_dom"/>
</dbReference>
<feature type="domain" description="VHS" evidence="1">
    <location>
        <begin position="41"/>
        <end position="103"/>
    </location>
</feature>
<dbReference type="AlphaFoldDB" id="A0AAY5F529"/>
<dbReference type="Pfam" id="PF00790">
    <property type="entry name" value="VHS"/>
    <property type="match status" value="1"/>
</dbReference>
<dbReference type="GO" id="GO:0043130">
    <property type="term" value="F:ubiquitin binding"/>
    <property type="evidence" value="ECO:0007669"/>
    <property type="project" value="InterPro"/>
</dbReference>
<dbReference type="GO" id="GO:0035091">
    <property type="term" value="F:phosphatidylinositol binding"/>
    <property type="evidence" value="ECO:0007669"/>
    <property type="project" value="InterPro"/>
</dbReference>
<dbReference type="GO" id="GO:0005802">
    <property type="term" value="C:trans-Golgi network"/>
    <property type="evidence" value="ECO:0007669"/>
    <property type="project" value="InterPro"/>
</dbReference>
<sequence length="103" mass="11952">LEPGIEVTVLLYLHRKPLLKLLLLSSVNVFFPLYFNVCFRPQVATRLLAHKIQSPQERESLQALTLLEVCMNNCGKHFHSEATKFRFLNELIKVLSPKVQTYK</sequence>
<dbReference type="Gene3D" id="1.25.40.90">
    <property type="match status" value="1"/>
</dbReference>
<evidence type="ECO:0000313" key="2">
    <source>
        <dbReference type="Ensembl" id="ENSEEEP00000064176.1"/>
    </source>
</evidence>
<dbReference type="SUPFAM" id="SSF48464">
    <property type="entry name" value="ENTH/VHS domain"/>
    <property type="match status" value="1"/>
</dbReference>
<proteinExistence type="predicted"/>
<name>A0AAY5F529_ELEEL</name>
<dbReference type="PANTHER" id="PTHR45905:SF6">
    <property type="entry name" value="ADP-RIBOSYLATION FACTOR-BINDING PROTEIN GGA3"/>
    <property type="match status" value="1"/>
</dbReference>
<dbReference type="PANTHER" id="PTHR45905">
    <property type="entry name" value="GOLGI-LOCALIZED, GAMMA-ADAPTIN EAR CONTAINING, ARF BINDING PROTEIN"/>
    <property type="match status" value="1"/>
</dbReference>
<dbReference type="Ensembl" id="ENSEEET00000059882.1">
    <property type="protein sequence ID" value="ENSEEEP00000064176.1"/>
    <property type="gene ID" value="ENSEEEG00000025105.1"/>
</dbReference>
<reference evidence="2 3" key="1">
    <citation type="submission" date="2020-05" db="EMBL/GenBank/DDBJ databases">
        <title>Electrophorus electricus (electric eel) genome, fEleEle1, primary haplotype.</title>
        <authorList>
            <person name="Myers G."/>
            <person name="Meyer A."/>
            <person name="Fedrigo O."/>
            <person name="Formenti G."/>
            <person name="Rhie A."/>
            <person name="Tracey A."/>
            <person name="Sims Y."/>
            <person name="Jarvis E.D."/>
        </authorList>
    </citation>
    <scope>NUCLEOTIDE SEQUENCE [LARGE SCALE GENOMIC DNA]</scope>
</reference>
<dbReference type="Proteomes" id="UP000314983">
    <property type="component" value="Chromosome 16"/>
</dbReference>
<protein>
    <recommendedName>
        <fullName evidence="1">VHS domain-containing protein</fullName>
    </recommendedName>
</protein>
<evidence type="ECO:0000313" key="3">
    <source>
        <dbReference type="Proteomes" id="UP000314983"/>
    </source>
</evidence>
<keyword evidence="3" id="KW-1185">Reference proteome</keyword>